<dbReference type="PANTHER" id="PTHR28079:SF1">
    <property type="entry name" value="RNA POLYMERASE I-SPECIFIC TRANSCRIPTION INITIATION FACTOR RRN5"/>
    <property type="match status" value="1"/>
</dbReference>
<dbReference type="GO" id="GO:0001181">
    <property type="term" value="F:RNA polymerase I general transcription initiation factor activity"/>
    <property type="evidence" value="ECO:0007669"/>
    <property type="project" value="TreeGrafter"/>
</dbReference>
<dbReference type="InterPro" id="IPR001005">
    <property type="entry name" value="SANT/Myb"/>
</dbReference>
<dbReference type="GO" id="GO:0042790">
    <property type="term" value="P:nucleolar large rRNA transcription by RNA polymerase I"/>
    <property type="evidence" value="ECO:0007669"/>
    <property type="project" value="InterPro"/>
</dbReference>
<dbReference type="EMBL" id="MCGE01000013">
    <property type="protein sequence ID" value="ORZ15212.1"/>
    <property type="molecule type" value="Genomic_DNA"/>
</dbReference>
<sequence length="181" mass="20877">MIYRYHRLWADAVNEIEHGFTSDTFQASYVEGYFWSPMEKRRFFSALDKCGPHDPAAIQQRIGPSKTIYQVQLYISQLQEGSEDQPMPQGNTYENARAANINNTAPFAYEMSPAWIAFEEQQAQHLSAVLDKEAIVLDHYHRSVDKHSPLHAFPVQLAMDHEMSEAQELIDPSLLYEWAAR</sequence>
<dbReference type="GO" id="GO:0000182">
    <property type="term" value="F:rDNA binding"/>
    <property type="evidence" value="ECO:0007669"/>
    <property type="project" value="TreeGrafter"/>
</dbReference>
<dbReference type="GO" id="GO:0006361">
    <property type="term" value="P:transcription initiation at RNA polymerase I promoter"/>
    <property type="evidence" value="ECO:0007669"/>
    <property type="project" value="TreeGrafter"/>
</dbReference>
<feature type="domain" description="Myb-like" evidence="1">
    <location>
        <begin position="35"/>
        <end position="74"/>
    </location>
</feature>
<organism evidence="2 3">
    <name type="scientific">Absidia repens</name>
    <dbReference type="NCBI Taxonomy" id="90262"/>
    <lineage>
        <taxon>Eukaryota</taxon>
        <taxon>Fungi</taxon>
        <taxon>Fungi incertae sedis</taxon>
        <taxon>Mucoromycota</taxon>
        <taxon>Mucoromycotina</taxon>
        <taxon>Mucoromycetes</taxon>
        <taxon>Mucorales</taxon>
        <taxon>Cunninghamellaceae</taxon>
        <taxon>Absidia</taxon>
    </lineage>
</organism>
<accession>A0A1X2IG98</accession>
<dbReference type="Pfam" id="PF00249">
    <property type="entry name" value="Myb_DNA-binding"/>
    <property type="match status" value="1"/>
</dbReference>
<protein>
    <recommendedName>
        <fullName evidence="1">Myb-like domain-containing protein</fullName>
    </recommendedName>
</protein>
<dbReference type="GO" id="GO:0000500">
    <property type="term" value="C:RNA polymerase I upstream activating factor complex"/>
    <property type="evidence" value="ECO:0007669"/>
    <property type="project" value="InterPro"/>
</dbReference>
<dbReference type="CDD" id="cd00167">
    <property type="entry name" value="SANT"/>
    <property type="match status" value="1"/>
</dbReference>
<dbReference type="OrthoDB" id="2240312at2759"/>
<comment type="caution">
    <text evidence="2">The sequence shown here is derived from an EMBL/GenBank/DDBJ whole genome shotgun (WGS) entry which is preliminary data.</text>
</comment>
<proteinExistence type="predicted"/>
<gene>
    <name evidence="2" type="ORF">BCR42DRAFT_328863</name>
</gene>
<dbReference type="Proteomes" id="UP000193560">
    <property type="component" value="Unassembled WGS sequence"/>
</dbReference>
<dbReference type="InterPro" id="IPR039601">
    <property type="entry name" value="Rrn5"/>
</dbReference>
<dbReference type="STRING" id="90262.A0A1X2IG98"/>
<evidence type="ECO:0000259" key="1">
    <source>
        <dbReference type="Pfam" id="PF00249"/>
    </source>
</evidence>
<keyword evidence="3" id="KW-1185">Reference proteome</keyword>
<reference evidence="2 3" key="1">
    <citation type="submission" date="2016-07" db="EMBL/GenBank/DDBJ databases">
        <title>Pervasive Adenine N6-methylation of Active Genes in Fungi.</title>
        <authorList>
            <consortium name="DOE Joint Genome Institute"/>
            <person name="Mondo S.J."/>
            <person name="Dannebaum R.O."/>
            <person name="Kuo R.C."/>
            <person name="Labutti K."/>
            <person name="Haridas S."/>
            <person name="Kuo A."/>
            <person name="Salamov A."/>
            <person name="Ahrendt S.R."/>
            <person name="Lipzen A."/>
            <person name="Sullivan W."/>
            <person name="Andreopoulos W.B."/>
            <person name="Clum A."/>
            <person name="Lindquist E."/>
            <person name="Daum C."/>
            <person name="Ramamoorthy G.K."/>
            <person name="Gryganskyi A."/>
            <person name="Culley D."/>
            <person name="Magnuson J.K."/>
            <person name="James T.Y."/>
            <person name="O'Malley M.A."/>
            <person name="Stajich J.E."/>
            <person name="Spatafora J.W."/>
            <person name="Visel A."/>
            <person name="Grigoriev I.V."/>
        </authorList>
    </citation>
    <scope>NUCLEOTIDE SEQUENCE [LARGE SCALE GENOMIC DNA]</scope>
    <source>
        <strain evidence="2 3">NRRL 1336</strain>
    </source>
</reference>
<evidence type="ECO:0000313" key="3">
    <source>
        <dbReference type="Proteomes" id="UP000193560"/>
    </source>
</evidence>
<evidence type="ECO:0000313" key="2">
    <source>
        <dbReference type="EMBL" id="ORZ15212.1"/>
    </source>
</evidence>
<name>A0A1X2IG98_9FUNG</name>
<dbReference type="PANTHER" id="PTHR28079">
    <property type="entry name" value="RNA POLYMERASE I-SPECIFIC TRANSCRIPTION INITIATION FACTOR RRN5"/>
    <property type="match status" value="1"/>
</dbReference>
<dbReference type="AlphaFoldDB" id="A0A1X2IG98"/>